<dbReference type="FunFam" id="1.10.220.10:FF:000010">
    <property type="entry name" value="Annexin"/>
    <property type="match status" value="1"/>
</dbReference>
<name>A0A8S4R8R5_9NEOP</name>
<dbReference type="FunFam" id="1.10.220.10:FF:000004">
    <property type="entry name" value="Annexin"/>
    <property type="match status" value="1"/>
</dbReference>
<dbReference type="GO" id="GO:0012506">
    <property type="term" value="C:vesicle membrane"/>
    <property type="evidence" value="ECO:0007669"/>
    <property type="project" value="TreeGrafter"/>
</dbReference>
<dbReference type="FunFam" id="1.10.220.10:FF:000022">
    <property type="entry name" value="Annexin A5"/>
    <property type="match status" value="1"/>
</dbReference>
<dbReference type="InterPro" id="IPR018252">
    <property type="entry name" value="Annexin_repeat_CS"/>
</dbReference>
<dbReference type="AlphaFoldDB" id="A0A8S4R8R5"/>
<dbReference type="SMART" id="SM00335">
    <property type="entry name" value="ANX"/>
    <property type="match status" value="4"/>
</dbReference>
<sequence length="403" mass="45003">MSSNLNFEQYIESKTNRNLASSIRKLNQSLRSSYRAAVSERANINSTNRTDLTENARRVYFGIRTVENWVCRRNKIKKTTMSGQQYYPYKCTPTVYPADPFDPVADAETLRKAMKGFGTDEKAIIDVLCRRGIVQRLEIAETFKTNFGKDLISELKSELSGNLENVIIALMTPLPHFYAKELHDAVAGVGTDEEAIIEILCTLSNYGIRTISAFYEQLYGKSLESDLKGDTSGHFKRLCVSLCMANRDENAGVDEGAAKSDAEALAAAGEGQWGTEESVFNSILITRSYQQLRQVFAEYEALTGKDIEDTIKKEFSGSVEKGMLAIVKCVKSKVGFFAERLYYSMKGLGTNDKTLIRIVVSRSEIDLGDIKQAFLDKFGKALEEWIADDLDGDFKNVLVTLSA</sequence>
<organism evidence="7 8">
    <name type="scientific">Pararge aegeria aegeria</name>
    <dbReference type="NCBI Taxonomy" id="348720"/>
    <lineage>
        <taxon>Eukaryota</taxon>
        <taxon>Metazoa</taxon>
        <taxon>Ecdysozoa</taxon>
        <taxon>Arthropoda</taxon>
        <taxon>Hexapoda</taxon>
        <taxon>Insecta</taxon>
        <taxon>Pterygota</taxon>
        <taxon>Neoptera</taxon>
        <taxon>Endopterygota</taxon>
        <taxon>Lepidoptera</taxon>
        <taxon>Glossata</taxon>
        <taxon>Ditrysia</taxon>
        <taxon>Papilionoidea</taxon>
        <taxon>Nymphalidae</taxon>
        <taxon>Satyrinae</taxon>
        <taxon>Satyrini</taxon>
        <taxon>Parargina</taxon>
        <taxon>Pararge</taxon>
    </lineage>
</organism>
<evidence type="ECO:0000313" key="8">
    <source>
        <dbReference type="Proteomes" id="UP000838756"/>
    </source>
</evidence>
<dbReference type="PANTHER" id="PTHR10502">
    <property type="entry name" value="ANNEXIN"/>
    <property type="match status" value="1"/>
</dbReference>
<keyword evidence="4 6" id="KW-0041">Annexin</keyword>
<dbReference type="EMBL" id="CAKXAJ010024976">
    <property type="protein sequence ID" value="CAH2233531.1"/>
    <property type="molecule type" value="Genomic_DNA"/>
</dbReference>
<dbReference type="Proteomes" id="UP000838756">
    <property type="component" value="Unassembled WGS sequence"/>
</dbReference>
<dbReference type="GO" id="GO:0005634">
    <property type="term" value="C:nucleus"/>
    <property type="evidence" value="ECO:0007669"/>
    <property type="project" value="TreeGrafter"/>
</dbReference>
<keyword evidence="3 6" id="KW-0106">Calcium</keyword>
<keyword evidence="5 6" id="KW-0111">Calcium/phospholipid-binding</keyword>
<dbReference type="PROSITE" id="PS51897">
    <property type="entry name" value="ANNEXIN_2"/>
    <property type="match status" value="4"/>
</dbReference>
<dbReference type="OrthoDB" id="37886at2759"/>
<accession>A0A8S4R8R5</accession>
<dbReference type="PANTHER" id="PTHR10502:SF233">
    <property type="entry name" value="ANNEXIN B9"/>
    <property type="match status" value="1"/>
</dbReference>
<gene>
    <name evidence="7" type="primary">jg10812</name>
    <name evidence="7" type="ORF">PAEG_LOCUS11485</name>
</gene>
<reference evidence="7" key="1">
    <citation type="submission" date="2022-03" db="EMBL/GenBank/DDBJ databases">
        <authorList>
            <person name="Lindestad O."/>
        </authorList>
    </citation>
    <scope>NUCLEOTIDE SEQUENCE</scope>
</reference>
<proteinExistence type="inferred from homology"/>
<dbReference type="GO" id="GO:0005509">
    <property type="term" value="F:calcium ion binding"/>
    <property type="evidence" value="ECO:0007669"/>
    <property type="project" value="InterPro"/>
</dbReference>
<dbReference type="Pfam" id="PF00191">
    <property type="entry name" value="Annexin"/>
    <property type="match status" value="4"/>
</dbReference>
<keyword evidence="2 6" id="KW-0677">Repeat</keyword>
<dbReference type="InterPro" id="IPR001464">
    <property type="entry name" value="Annexin"/>
</dbReference>
<dbReference type="GO" id="GO:0005886">
    <property type="term" value="C:plasma membrane"/>
    <property type="evidence" value="ECO:0007669"/>
    <property type="project" value="TreeGrafter"/>
</dbReference>
<dbReference type="GO" id="GO:0005544">
    <property type="term" value="F:calcium-dependent phospholipid binding"/>
    <property type="evidence" value="ECO:0007669"/>
    <property type="project" value="UniProtKB-KW"/>
</dbReference>
<dbReference type="InterPro" id="IPR018502">
    <property type="entry name" value="Annexin_repeat"/>
</dbReference>
<dbReference type="GO" id="GO:0001786">
    <property type="term" value="F:phosphatidylserine binding"/>
    <property type="evidence" value="ECO:0007669"/>
    <property type="project" value="TreeGrafter"/>
</dbReference>
<evidence type="ECO:0000313" key="7">
    <source>
        <dbReference type="EMBL" id="CAH2233531.1"/>
    </source>
</evidence>
<comment type="similarity">
    <text evidence="1 6">Belongs to the annexin family.</text>
</comment>
<evidence type="ECO:0000256" key="6">
    <source>
        <dbReference type="RuleBase" id="RU003540"/>
    </source>
</evidence>
<evidence type="ECO:0000256" key="4">
    <source>
        <dbReference type="ARBA" id="ARBA00023216"/>
    </source>
</evidence>
<dbReference type="GO" id="GO:0005737">
    <property type="term" value="C:cytoplasm"/>
    <property type="evidence" value="ECO:0007669"/>
    <property type="project" value="TreeGrafter"/>
</dbReference>
<evidence type="ECO:0000256" key="5">
    <source>
        <dbReference type="ARBA" id="ARBA00023302"/>
    </source>
</evidence>
<keyword evidence="8" id="KW-1185">Reference proteome</keyword>
<evidence type="ECO:0000256" key="2">
    <source>
        <dbReference type="ARBA" id="ARBA00022737"/>
    </source>
</evidence>
<comment type="caution">
    <text evidence="7">The sequence shown here is derived from an EMBL/GenBank/DDBJ whole genome shotgun (WGS) entry which is preliminary data.</text>
</comment>
<dbReference type="PROSITE" id="PS00223">
    <property type="entry name" value="ANNEXIN_1"/>
    <property type="match status" value="2"/>
</dbReference>
<dbReference type="SUPFAM" id="SSF47874">
    <property type="entry name" value="Annexin"/>
    <property type="match status" value="1"/>
</dbReference>
<comment type="domain">
    <text evidence="6">A pair of annexin repeats may form one binding site for calcium and phospholipid.</text>
</comment>
<evidence type="ECO:0000256" key="1">
    <source>
        <dbReference type="ARBA" id="ARBA00007831"/>
    </source>
</evidence>
<dbReference type="GO" id="GO:0032509">
    <property type="term" value="P:endosome transport via multivesicular body sorting pathway"/>
    <property type="evidence" value="ECO:0007669"/>
    <property type="project" value="TreeGrafter"/>
</dbReference>
<evidence type="ECO:0000256" key="3">
    <source>
        <dbReference type="ARBA" id="ARBA00022837"/>
    </source>
</evidence>
<dbReference type="FunFam" id="1.10.220.10:FF:000002">
    <property type="entry name" value="Annexin"/>
    <property type="match status" value="1"/>
</dbReference>
<dbReference type="InterPro" id="IPR037104">
    <property type="entry name" value="Annexin_sf"/>
</dbReference>
<dbReference type="PRINTS" id="PR00196">
    <property type="entry name" value="ANNEXIN"/>
</dbReference>
<dbReference type="Gene3D" id="1.10.220.10">
    <property type="entry name" value="Annexin"/>
    <property type="match status" value="4"/>
</dbReference>
<protein>
    <recommendedName>
        <fullName evidence="6">Annexin</fullName>
    </recommendedName>
</protein>